<comment type="caution">
    <text evidence="1">The sequence shown here is derived from an EMBL/GenBank/DDBJ whole genome shotgun (WGS) entry which is preliminary data.</text>
</comment>
<dbReference type="VEuPathDB" id="MicrosporidiaDB:M153_4990001004"/>
<proteinExistence type="predicted"/>
<dbReference type="EMBL" id="LGUB01000187">
    <property type="protein sequence ID" value="KRH93884.1"/>
    <property type="molecule type" value="Genomic_DNA"/>
</dbReference>
<organism evidence="1 2">
    <name type="scientific">Pseudoloma neurophilia</name>
    <dbReference type="NCBI Taxonomy" id="146866"/>
    <lineage>
        <taxon>Eukaryota</taxon>
        <taxon>Fungi</taxon>
        <taxon>Fungi incertae sedis</taxon>
        <taxon>Microsporidia</taxon>
        <taxon>Pseudoloma</taxon>
    </lineage>
</organism>
<reference evidence="1 2" key="1">
    <citation type="submission" date="2015-07" db="EMBL/GenBank/DDBJ databases">
        <title>The genome of Pseudoloma neurophilia, a relevant intracellular parasite of the zebrafish.</title>
        <authorList>
            <person name="Ndikumana S."/>
            <person name="Pelin A."/>
            <person name="Sanders J."/>
            <person name="Corradi N."/>
        </authorList>
    </citation>
    <scope>NUCLEOTIDE SEQUENCE [LARGE SCALE GENOMIC DNA]</scope>
    <source>
        <strain evidence="1 2">MK1</strain>
    </source>
</reference>
<dbReference type="AlphaFoldDB" id="A0A0R0LX35"/>
<evidence type="ECO:0000313" key="2">
    <source>
        <dbReference type="Proteomes" id="UP000051530"/>
    </source>
</evidence>
<evidence type="ECO:0000313" key="1">
    <source>
        <dbReference type="EMBL" id="KRH93884.1"/>
    </source>
</evidence>
<sequence>MKYNPKSCEDEKEQRHSFDLINNNTYSHGTIEQVENIYKINKAISTKWSGCNDLYRKRDYSFGNSHRLPMTHAQHSIFKFQPYQKVKQPAFDTHNSLLTTPNNIYFMKRHHIEQYDDNYRKHRNVSDEKYMYEGKHRNVSDEKYMYEGKRRDVSGEKYMYEGKHRDVSGENLTPLALDQKKHPQYVITELQKVQLSTIRHNDNHRTLSIPLDKEEAIAAELLINLKKDGINTLSDLKIK</sequence>
<accession>A0A0R0LX35</accession>
<dbReference type="Proteomes" id="UP000051530">
    <property type="component" value="Unassembled WGS sequence"/>
</dbReference>
<gene>
    <name evidence="1" type="ORF">M153_4990001004</name>
</gene>
<protein>
    <submittedName>
        <fullName evidence="1">Uncharacterized protein</fullName>
    </submittedName>
</protein>
<name>A0A0R0LX35_9MICR</name>
<keyword evidence="2" id="KW-1185">Reference proteome</keyword>